<dbReference type="EMBL" id="VSSQ01014641">
    <property type="protein sequence ID" value="MPM54088.1"/>
    <property type="molecule type" value="Genomic_DNA"/>
</dbReference>
<dbReference type="AlphaFoldDB" id="A0A645AMW3"/>
<proteinExistence type="predicted"/>
<evidence type="ECO:0000313" key="1">
    <source>
        <dbReference type="EMBL" id="MPM54088.1"/>
    </source>
</evidence>
<protein>
    <submittedName>
        <fullName evidence="1">Uncharacterized protein</fullName>
    </submittedName>
</protein>
<accession>A0A645AMW3</accession>
<reference evidence="1" key="1">
    <citation type="submission" date="2019-08" db="EMBL/GenBank/DDBJ databases">
        <authorList>
            <person name="Kucharzyk K."/>
            <person name="Murdoch R.W."/>
            <person name="Higgins S."/>
            <person name="Loffler F."/>
        </authorList>
    </citation>
    <scope>NUCLEOTIDE SEQUENCE</scope>
</reference>
<sequence>MHVAALVERNLLALEVSHRAHWRILRHQNGLGTRCGRVVADIDELGARSLGKDRGRFAHVTHIDGADVQALQQLRAGGKLHPLHAKAQRRQALFQRTLGLLQHKQAGGFLIADAQLLVLGLCLHLPGTCHRTQCDQGCQQRTAATEQGCVEPTGHDE</sequence>
<gene>
    <name evidence="1" type="ORF">SDC9_100861</name>
</gene>
<organism evidence="1">
    <name type="scientific">bioreactor metagenome</name>
    <dbReference type="NCBI Taxonomy" id="1076179"/>
    <lineage>
        <taxon>unclassified sequences</taxon>
        <taxon>metagenomes</taxon>
        <taxon>ecological metagenomes</taxon>
    </lineage>
</organism>
<comment type="caution">
    <text evidence="1">The sequence shown here is derived from an EMBL/GenBank/DDBJ whole genome shotgun (WGS) entry which is preliminary data.</text>
</comment>
<name>A0A645AMW3_9ZZZZ</name>